<proteinExistence type="predicted"/>
<comment type="caution">
    <text evidence="2">The sequence shown here is derived from an EMBL/GenBank/DDBJ whole genome shotgun (WGS) entry which is preliminary data.</text>
</comment>
<evidence type="ECO:0000313" key="2">
    <source>
        <dbReference type="EMBL" id="GAA1968120.1"/>
    </source>
</evidence>
<protein>
    <recommendedName>
        <fullName evidence="4">MT0933-like antitoxin protein</fullName>
    </recommendedName>
</protein>
<reference evidence="2 3" key="1">
    <citation type="journal article" date="2019" name="Int. J. Syst. Evol. Microbiol.">
        <title>The Global Catalogue of Microorganisms (GCM) 10K type strain sequencing project: providing services to taxonomists for standard genome sequencing and annotation.</title>
        <authorList>
            <consortium name="The Broad Institute Genomics Platform"/>
            <consortium name="The Broad Institute Genome Sequencing Center for Infectious Disease"/>
            <person name="Wu L."/>
            <person name="Ma J."/>
        </authorList>
    </citation>
    <scope>NUCLEOTIDE SEQUENCE [LARGE SCALE GENOMIC DNA]</scope>
    <source>
        <strain evidence="2 3">JCM 14545</strain>
    </source>
</reference>
<evidence type="ECO:0000256" key="1">
    <source>
        <dbReference type="SAM" id="MobiDB-lite"/>
    </source>
</evidence>
<dbReference type="PROSITE" id="PS50096">
    <property type="entry name" value="IQ"/>
    <property type="match status" value="1"/>
</dbReference>
<keyword evidence="3" id="KW-1185">Reference proteome</keyword>
<dbReference type="EMBL" id="BAAANN010000018">
    <property type="protein sequence ID" value="GAA1968120.1"/>
    <property type="molecule type" value="Genomic_DNA"/>
</dbReference>
<gene>
    <name evidence="2" type="ORF">GCM10009754_46280</name>
</gene>
<dbReference type="Proteomes" id="UP001501116">
    <property type="component" value="Unassembled WGS sequence"/>
</dbReference>
<evidence type="ECO:0008006" key="4">
    <source>
        <dbReference type="Google" id="ProtNLM"/>
    </source>
</evidence>
<dbReference type="RefSeq" id="WP_344422399.1">
    <property type="nucleotide sequence ID" value="NZ_BAAANN010000018.1"/>
</dbReference>
<feature type="region of interest" description="Disordered" evidence="1">
    <location>
        <begin position="16"/>
        <end position="54"/>
    </location>
</feature>
<accession>A0ABN2RFL3</accession>
<organism evidence="2 3">
    <name type="scientific">Amycolatopsis minnesotensis</name>
    <dbReference type="NCBI Taxonomy" id="337894"/>
    <lineage>
        <taxon>Bacteria</taxon>
        <taxon>Bacillati</taxon>
        <taxon>Actinomycetota</taxon>
        <taxon>Actinomycetes</taxon>
        <taxon>Pseudonocardiales</taxon>
        <taxon>Pseudonocardiaceae</taxon>
        <taxon>Amycolatopsis</taxon>
    </lineage>
</organism>
<evidence type="ECO:0000313" key="3">
    <source>
        <dbReference type="Proteomes" id="UP001501116"/>
    </source>
</evidence>
<feature type="compositionally biased region" description="Basic and acidic residues" evidence="1">
    <location>
        <begin position="30"/>
        <end position="54"/>
    </location>
</feature>
<sequence>MASLFSRIAHLASSPQGRRVINQAKGFANDPKRRQQAKDALAKVQERAKGYRKR</sequence>
<name>A0ABN2RFL3_9PSEU</name>